<evidence type="ECO:0000256" key="5">
    <source>
        <dbReference type="ARBA" id="ARBA00022755"/>
    </source>
</evidence>
<keyword evidence="8 12" id="KW-0560">Oxidoreductase</keyword>
<name>A0A4R2RV34_9FIRM</name>
<dbReference type="GO" id="GO:0004488">
    <property type="term" value="F:methylenetetrahydrofolate dehydrogenase (NADP+) activity"/>
    <property type="evidence" value="ECO:0007669"/>
    <property type="project" value="UniProtKB-UniRule"/>
</dbReference>
<dbReference type="PANTHER" id="PTHR48099">
    <property type="entry name" value="C-1-TETRAHYDROFOLATE SYNTHASE, CYTOPLASMIC-RELATED"/>
    <property type="match status" value="1"/>
</dbReference>
<dbReference type="InterPro" id="IPR036291">
    <property type="entry name" value="NAD(P)-bd_dom_sf"/>
</dbReference>
<protein>
    <recommendedName>
        <fullName evidence="12">Bifunctional protein FolD</fullName>
    </recommendedName>
    <domain>
        <recommendedName>
            <fullName evidence="12">Methylenetetrahydrofolate dehydrogenase</fullName>
            <ecNumber evidence="12">1.5.1.5</ecNumber>
        </recommendedName>
    </domain>
    <domain>
        <recommendedName>
            <fullName evidence="12">Methenyltetrahydrofolate cyclohydrolase</fullName>
            <ecNumber evidence="12">3.5.4.9</ecNumber>
        </recommendedName>
    </domain>
</protein>
<dbReference type="InterPro" id="IPR046346">
    <property type="entry name" value="Aminoacid_DH-like_N_sf"/>
</dbReference>
<dbReference type="UniPathway" id="UPA00193"/>
<dbReference type="GO" id="GO:0004477">
    <property type="term" value="F:methenyltetrahydrofolate cyclohydrolase activity"/>
    <property type="evidence" value="ECO:0007669"/>
    <property type="project" value="UniProtKB-UniRule"/>
</dbReference>
<dbReference type="Gene3D" id="3.40.50.720">
    <property type="entry name" value="NAD(P)-binding Rossmann-like Domain"/>
    <property type="match status" value="1"/>
</dbReference>
<comment type="pathway">
    <text evidence="1 12">One-carbon metabolism; tetrahydrofolate interconversion.</text>
</comment>
<feature type="domain" description="Tetrahydrofolate dehydrogenase/cyclohydrolase NAD(P)-binding" evidence="14">
    <location>
        <begin position="140"/>
        <end position="280"/>
    </location>
</feature>
<comment type="subunit">
    <text evidence="2 12">Homodimer.</text>
</comment>
<evidence type="ECO:0000256" key="9">
    <source>
        <dbReference type="ARBA" id="ARBA00023102"/>
    </source>
</evidence>
<dbReference type="InterPro" id="IPR020630">
    <property type="entry name" value="THF_DH/CycHdrlase_cat_dom"/>
</dbReference>
<gene>
    <name evidence="12" type="primary">folD</name>
    <name evidence="15" type="ORF">EDD73_11537</name>
</gene>
<evidence type="ECO:0000256" key="10">
    <source>
        <dbReference type="ARBA" id="ARBA00023167"/>
    </source>
</evidence>
<keyword evidence="11 12" id="KW-0511">Multifunctional enzyme</keyword>
<evidence type="ECO:0000313" key="16">
    <source>
        <dbReference type="Proteomes" id="UP000294813"/>
    </source>
</evidence>
<evidence type="ECO:0000256" key="1">
    <source>
        <dbReference type="ARBA" id="ARBA00004777"/>
    </source>
</evidence>
<keyword evidence="7 12" id="KW-0521">NADP</keyword>
<comment type="catalytic activity">
    <reaction evidence="12">
        <text>(6R)-5,10-methylene-5,6,7,8-tetrahydrofolate + NADP(+) = (6R)-5,10-methenyltetrahydrofolate + NADPH</text>
        <dbReference type="Rhea" id="RHEA:22812"/>
        <dbReference type="ChEBI" id="CHEBI:15636"/>
        <dbReference type="ChEBI" id="CHEBI:57455"/>
        <dbReference type="ChEBI" id="CHEBI:57783"/>
        <dbReference type="ChEBI" id="CHEBI:58349"/>
        <dbReference type="EC" id="1.5.1.5"/>
    </reaction>
</comment>
<evidence type="ECO:0000256" key="4">
    <source>
        <dbReference type="ARBA" id="ARBA00022605"/>
    </source>
</evidence>
<comment type="catalytic activity">
    <reaction evidence="12">
        <text>(6R)-5,10-methenyltetrahydrofolate + H2O = (6R)-10-formyltetrahydrofolate + H(+)</text>
        <dbReference type="Rhea" id="RHEA:23700"/>
        <dbReference type="ChEBI" id="CHEBI:15377"/>
        <dbReference type="ChEBI" id="CHEBI:15378"/>
        <dbReference type="ChEBI" id="CHEBI:57455"/>
        <dbReference type="ChEBI" id="CHEBI:195366"/>
        <dbReference type="EC" id="3.5.4.9"/>
    </reaction>
</comment>
<dbReference type="HAMAP" id="MF_01576">
    <property type="entry name" value="THF_DHG_CYH"/>
    <property type="match status" value="1"/>
</dbReference>
<dbReference type="GO" id="GO:0005829">
    <property type="term" value="C:cytosol"/>
    <property type="evidence" value="ECO:0007669"/>
    <property type="project" value="TreeGrafter"/>
</dbReference>
<dbReference type="InterPro" id="IPR020631">
    <property type="entry name" value="THF_DH/CycHdrlase_NAD-bd_dom"/>
</dbReference>
<proteinExistence type="inferred from homology"/>
<dbReference type="GO" id="GO:0000105">
    <property type="term" value="P:L-histidine biosynthetic process"/>
    <property type="evidence" value="ECO:0007669"/>
    <property type="project" value="UniProtKB-KW"/>
</dbReference>
<dbReference type="EC" id="3.5.4.9" evidence="12"/>
<dbReference type="RefSeq" id="WP_131919461.1">
    <property type="nucleotide sequence ID" value="NZ_JAOQNU010000014.1"/>
</dbReference>
<evidence type="ECO:0000256" key="7">
    <source>
        <dbReference type="ARBA" id="ARBA00022857"/>
    </source>
</evidence>
<evidence type="ECO:0000259" key="13">
    <source>
        <dbReference type="Pfam" id="PF00763"/>
    </source>
</evidence>
<evidence type="ECO:0000256" key="12">
    <source>
        <dbReference type="HAMAP-Rule" id="MF_01576"/>
    </source>
</evidence>
<evidence type="ECO:0000313" key="15">
    <source>
        <dbReference type="EMBL" id="TCP63791.1"/>
    </source>
</evidence>
<evidence type="ECO:0000256" key="3">
    <source>
        <dbReference type="ARBA" id="ARBA00022563"/>
    </source>
</evidence>
<feature type="domain" description="Tetrahydrofolate dehydrogenase/cyclohydrolase catalytic" evidence="13">
    <location>
        <begin position="6"/>
        <end position="120"/>
    </location>
</feature>
<dbReference type="SUPFAM" id="SSF53223">
    <property type="entry name" value="Aminoacid dehydrogenase-like, N-terminal domain"/>
    <property type="match status" value="1"/>
</dbReference>
<dbReference type="Proteomes" id="UP000294813">
    <property type="component" value="Unassembled WGS sequence"/>
</dbReference>
<keyword evidence="6 12" id="KW-0378">Hydrolase</keyword>
<accession>A0A4R2RV34</accession>
<dbReference type="AlphaFoldDB" id="A0A4R2RV34"/>
<dbReference type="Pfam" id="PF00763">
    <property type="entry name" value="THF_DHG_CYH"/>
    <property type="match status" value="1"/>
</dbReference>
<dbReference type="Pfam" id="PF02882">
    <property type="entry name" value="THF_DHG_CYH_C"/>
    <property type="match status" value="1"/>
</dbReference>
<dbReference type="FunFam" id="3.40.50.10860:FF:000005">
    <property type="entry name" value="C-1-tetrahydrofolate synthase, cytoplasmic, putative"/>
    <property type="match status" value="1"/>
</dbReference>
<reference evidence="15 16" key="1">
    <citation type="submission" date="2019-03" db="EMBL/GenBank/DDBJ databases">
        <title>Genomic Encyclopedia of Type Strains, Phase IV (KMG-IV): sequencing the most valuable type-strain genomes for metagenomic binning, comparative biology and taxonomic classification.</title>
        <authorList>
            <person name="Goeker M."/>
        </authorList>
    </citation>
    <scope>NUCLEOTIDE SEQUENCE [LARGE SCALE GENOMIC DNA]</scope>
    <source>
        <strain evidence="15 16">DSM 11170</strain>
    </source>
</reference>
<keyword evidence="10 12" id="KW-0486">Methionine biosynthesis</keyword>
<dbReference type="GO" id="GO:0006164">
    <property type="term" value="P:purine nucleotide biosynthetic process"/>
    <property type="evidence" value="ECO:0007669"/>
    <property type="project" value="UniProtKB-KW"/>
</dbReference>
<dbReference type="InterPro" id="IPR000672">
    <property type="entry name" value="THF_DH/CycHdrlase"/>
</dbReference>
<sequence length="283" mass="29209">MGAVLIDGKQVAASLREALIREVAEVTAQGIVPKLAVVLVGDDPASVVYARSKEKAAAKVGIAYELHHLPGTTAEADVLALVAQLNQDKTVHGILVELPLPKGMDKQRVMAAVDPLKDVDGMHPANRGALLSDAPALVAATPLSCIALLDHAGVDLNGKRVVLVGRGETVGKPLFFLLLKRNATVTVCHTRTRDMAAEVRRGEIVIAAAGKAGLITKDMVAPGAIVIDAGINETPEGGITGDVAPDVAEAAGMLSPVPGGVGSCTTVLLFHNVLRGLKMQHGL</sequence>
<feature type="binding site" evidence="12">
    <location>
        <position position="231"/>
    </location>
    <ligand>
        <name>NADP(+)</name>
        <dbReference type="ChEBI" id="CHEBI:58349"/>
    </ligand>
</feature>
<evidence type="ECO:0000256" key="6">
    <source>
        <dbReference type="ARBA" id="ARBA00022801"/>
    </source>
</evidence>
<dbReference type="GO" id="GO:0035999">
    <property type="term" value="P:tetrahydrofolate interconversion"/>
    <property type="evidence" value="ECO:0007669"/>
    <property type="project" value="UniProtKB-UniRule"/>
</dbReference>
<evidence type="ECO:0000256" key="8">
    <source>
        <dbReference type="ARBA" id="ARBA00023002"/>
    </source>
</evidence>
<comment type="similarity">
    <text evidence="12">Belongs to the tetrahydrofolate dehydrogenase/cyclohydrolase family.</text>
</comment>
<dbReference type="OrthoDB" id="9803580at2"/>
<feature type="binding site" evidence="12">
    <location>
        <begin position="165"/>
        <end position="167"/>
    </location>
    <ligand>
        <name>NADP(+)</name>
        <dbReference type="ChEBI" id="CHEBI:58349"/>
    </ligand>
</feature>
<dbReference type="PANTHER" id="PTHR48099:SF5">
    <property type="entry name" value="C-1-TETRAHYDROFOLATE SYNTHASE, CYTOPLASMIC"/>
    <property type="match status" value="1"/>
</dbReference>
<evidence type="ECO:0000256" key="2">
    <source>
        <dbReference type="ARBA" id="ARBA00011738"/>
    </source>
</evidence>
<keyword evidence="9 12" id="KW-0368">Histidine biosynthesis</keyword>
<comment type="function">
    <text evidence="12">Catalyzes the oxidation of 5,10-methylenetetrahydrofolate to 5,10-methenyltetrahydrofolate and then the hydrolysis of 5,10-methenyltetrahydrofolate to 10-formyltetrahydrofolate.</text>
</comment>
<comment type="caution">
    <text evidence="12">Lacks conserved residue(s) required for the propagation of feature annotation.</text>
</comment>
<dbReference type="EC" id="1.5.1.5" evidence="12"/>
<keyword evidence="3 12" id="KW-0554">One-carbon metabolism</keyword>
<evidence type="ECO:0000259" key="14">
    <source>
        <dbReference type="Pfam" id="PF02882"/>
    </source>
</evidence>
<comment type="caution">
    <text evidence="15">The sequence shown here is derived from an EMBL/GenBank/DDBJ whole genome shotgun (WGS) entry which is preliminary data.</text>
</comment>
<dbReference type="GO" id="GO:0009086">
    <property type="term" value="P:methionine biosynthetic process"/>
    <property type="evidence" value="ECO:0007669"/>
    <property type="project" value="UniProtKB-KW"/>
</dbReference>
<organism evidence="15 16">
    <name type="scientific">Heliophilum fasciatum</name>
    <dbReference type="NCBI Taxonomy" id="35700"/>
    <lineage>
        <taxon>Bacteria</taxon>
        <taxon>Bacillati</taxon>
        <taxon>Bacillota</taxon>
        <taxon>Clostridia</taxon>
        <taxon>Eubacteriales</taxon>
        <taxon>Heliobacteriaceae</taxon>
        <taxon>Heliophilum</taxon>
    </lineage>
</organism>
<dbReference type="Gene3D" id="3.40.50.10860">
    <property type="entry name" value="Leucine Dehydrogenase, chain A, domain 1"/>
    <property type="match status" value="1"/>
</dbReference>
<keyword evidence="16" id="KW-1185">Reference proteome</keyword>
<dbReference type="PRINTS" id="PR00085">
    <property type="entry name" value="THFDHDRGNASE"/>
</dbReference>
<keyword evidence="4 12" id="KW-0028">Amino-acid biosynthesis</keyword>
<keyword evidence="5 12" id="KW-0658">Purine biosynthesis</keyword>
<dbReference type="CDD" id="cd01080">
    <property type="entry name" value="NAD_bind_m-THF_DH_Cyclohyd"/>
    <property type="match status" value="1"/>
</dbReference>
<evidence type="ECO:0000256" key="11">
    <source>
        <dbReference type="ARBA" id="ARBA00023268"/>
    </source>
</evidence>
<dbReference type="SUPFAM" id="SSF51735">
    <property type="entry name" value="NAD(P)-binding Rossmann-fold domains"/>
    <property type="match status" value="1"/>
</dbReference>
<dbReference type="EMBL" id="SLXT01000015">
    <property type="protein sequence ID" value="TCP63791.1"/>
    <property type="molecule type" value="Genomic_DNA"/>
</dbReference>